<evidence type="ECO:0000313" key="2">
    <source>
        <dbReference type="Proteomes" id="UP000828390"/>
    </source>
</evidence>
<proteinExistence type="predicted"/>
<dbReference type="Proteomes" id="UP000828390">
    <property type="component" value="Unassembled WGS sequence"/>
</dbReference>
<reference evidence="1" key="2">
    <citation type="submission" date="2020-11" db="EMBL/GenBank/DDBJ databases">
        <authorList>
            <person name="McCartney M.A."/>
            <person name="Auch B."/>
            <person name="Kono T."/>
            <person name="Mallez S."/>
            <person name="Becker A."/>
            <person name="Gohl D.M."/>
            <person name="Silverstein K.A.T."/>
            <person name="Koren S."/>
            <person name="Bechman K.B."/>
            <person name="Herman A."/>
            <person name="Abrahante J.E."/>
            <person name="Garbe J."/>
        </authorList>
    </citation>
    <scope>NUCLEOTIDE SEQUENCE</scope>
    <source>
        <strain evidence="1">Duluth1</strain>
        <tissue evidence="1">Whole animal</tissue>
    </source>
</reference>
<protein>
    <submittedName>
        <fullName evidence="1">Uncharacterized protein</fullName>
    </submittedName>
</protein>
<dbReference type="EMBL" id="JAIWYP010000012">
    <property type="protein sequence ID" value="KAH3729026.1"/>
    <property type="molecule type" value="Genomic_DNA"/>
</dbReference>
<evidence type="ECO:0000313" key="1">
    <source>
        <dbReference type="EMBL" id="KAH3729026.1"/>
    </source>
</evidence>
<reference evidence="1" key="1">
    <citation type="journal article" date="2019" name="bioRxiv">
        <title>The Genome of the Zebra Mussel, Dreissena polymorpha: A Resource for Invasive Species Research.</title>
        <authorList>
            <person name="McCartney M.A."/>
            <person name="Auch B."/>
            <person name="Kono T."/>
            <person name="Mallez S."/>
            <person name="Zhang Y."/>
            <person name="Obille A."/>
            <person name="Becker A."/>
            <person name="Abrahante J.E."/>
            <person name="Garbe J."/>
            <person name="Badalamenti J.P."/>
            <person name="Herman A."/>
            <person name="Mangelson H."/>
            <person name="Liachko I."/>
            <person name="Sullivan S."/>
            <person name="Sone E.D."/>
            <person name="Koren S."/>
            <person name="Silverstein K.A.T."/>
            <person name="Beckman K.B."/>
            <person name="Gohl D.M."/>
        </authorList>
    </citation>
    <scope>NUCLEOTIDE SEQUENCE</scope>
    <source>
        <strain evidence="1">Duluth1</strain>
        <tissue evidence="1">Whole animal</tissue>
    </source>
</reference>
<comment type="caution">
    <text evidence="1">The sequence shown here is derived from an EMBL/GenBank/DDBJ whole genome shotgun (WGS) entry which is preliminary data.</text>
</comment>
<dbReference type="AlphaFoldDB" id="A0A9D4HS37"/>
<keyword evidence="2" id="KW-1185">Reference proteome</keyword>
<name>A0A9D4HS37_DREPO</name>
<gene>
    <name evidence="1" type="ORF">DPMN_054989</name>
</gene>
<sequence>MRSILSSCEQDVHALFTNSYPRTEREDTSGQIWDKAYPDPNTARFVVSVL</sequence>
<organism evidence="1 2">
    <name type="scientific">Dreissena polymorpha</name>
    <name type="common">Zebra mussel</name>
    <name type="synonym">Mytilus polymorpha</name>
    <dbReference type="NCBI Taxonomy" id="45954"/>
    <lineage>
        <taxon>Eukaryota</taxon>
        <taxon>Metazoa</taxon>
        <taxon>Spiralia</taxon>
        <taxon>Lophotrochozoa</taxon>
        <taxon>Mollusca</taxon>
        <taxon>Bivalvia</taxon>
        <taxon>Autobranchia</taxon>
        <taxon>Heteroconchia</taxon>
        <taxon>Euheterodonta</taxon>
        <taxon>Imparidentia</taxon>
        <taxon>Neoheterodontei</taxon>
        <taxon>Myida</taxon>
        <taxon>Dreissenoidea</taxon>
        <taxon>Dreissenidae</taxon>
        <taxon>Dreissena</taxon>
    </lineage>
</organism>
<accession>A0A9D4HS37</accession>